<dbReference type="Proteomes" id="UP000600247">
    <property type="component" value="Unassembled WGS sequence"/>
</dbReference>
<feature type="domain" description="Ferric siderophore reductase C-terminal" evidence="1">
    <location>
        <begin position="230"/>
        <end position="248"/>
    </location>
</feature>
<name>A0A917H4J5_9BACL</name>
<evidence type="ECO:0000313" key="2">
    <source>
        <dbReference type="EMBL" id="GGG66975.1"/>
    </source>
</evidence>
<reference evidence="2 3" key="1">
    <citation type="journal article" date="2014" name="Int. J. Syst. Evol. Microbiol.">
        <title>Complete genome sequence of Corynebacterium casei LMG S-19264T (=DSM 44701T), isolated from a smear-ripened cheese.</title>
        <authorList>
            <consortium name="US DOE Joint Genome Institute (JGI-PGF)"/>
            <person name="Walter F."/>
            <person name="Albersmeier A."/>
            <person name="Kalinowski J."/>
            <person name="Ruckert C."/>
        </authorList>
    </citation>
    <scope>NUCLEOTIDE SEQUENCE [LARGE SCALE GENOMIC DNA]</scope>
    <source>
        <strain evidence="2 3">CGMCC 1.15286</strain>
    </source>
</reference>
<proteinExistence type="predicted"/>
<gene>
    <name evidence="2" type="ORF">GCM10010918_21890</name>
</gene>
<keyword evidence="3" id="KW-1185">Reference proteome</keyword>
<protein>
    <recommendedName>
        <fullName evidence="1">Ferric siderophore reductase C-terminal domain-containing protein</fullName>
    </recommendedName>
</protein>
<dbReference type="GO" id="GO:0051537">
    <property type="term" value="F:2 iron, 2 sulfur cluster binding"/>
    <property type="evidence" value="ECO:0007669"/>
    <property type="project" value="InterPro"/>
</dbReference>
<dbReference type="Pfam" id="PF11575">
    <property type="entry name" value="FhuF_C"/>
    <property type="match status" value="1"/>
</dbReference>
<sequence length="269" mass="30690">MDTQFDFTVVKMYYHISPEGADHPIYELPVTRFINPDDLNTALQTSGQTVQAISNALPGSFIGSSLCKLSLIQLLFAAQYDRLIDLSPDNLIYQIEMHDDHTHLGYKIMELRSVPIPSSPAERQAFWIAHWQSFFAQFITPSVEAIAAGAGLKAEAIWQQFGGQLTLLKDFLSEHEPRADVLRKFEEDSRTLAEQIGPEWFKRRRNPFVHQPRYIENPLNADEKWQIQSSCCMYDRRENGVKCYTCPRMTAAEREERACAMLERAGAGA</sequence>
<dbReference type="InterPro" id="IPR024726">
    <property type="entry name" value="FhuF_C"/>
</dbReference>
<dbReference type="RefSeq" id="WP_188889100.1">
    <property type="nucleotide sequence ID" value="NZ_BMHY01000003.1"/>
</dbReference>
<accession>A0A917H4J5</accession>
<evidence type="ECO:0000259" key="1">
    <source>
        <dbReference type="Pfam" id="PF11575"/>
    </source>
</evidence>
<organism evidence="2 3">
    <name type="scientific">Paenibacillus radicis</name>
    <name type="common">ex Gao et al. 2016</name>
    <dbReference type="NCBI Taxonomy" id="1737354"/>
    <lineage>
        <taxon>Bacteria</taxon>
        <taxon>Bacillati</taxon>
        <taxon>Bacillota</taxon>
        <taxon>Bacilli</taxon>
        <taxon>Bacillales</taxon>
        <taxon>Paenibacillaceae</taxon>
        <taxon>Paenibacillus</taxon>
    </lineage>
</organism>
<dbReference type="AlphaFoldDB" id="A0A917H4J5"/>
<dbReference type="EMBL" id="BMHY01000003">
    <property type="protein sequence ID" value="GGG66975.1"/>
    <property type="molecule type" value="Genomic_DNA"/>
</dbReference>
<comment type="caution">
    <text evidence="2">The sequence shown here is derived from an EMBL/GenBank/DDBJ whole genome shotgun (WGS) entry which is preliminary data.</text>
</comment>
<evidence type="ECO:0000313" key="3">
    <source>
        <dbReference type="Proteomes" id="UP000600247"/>
    </source>
</evidence>